<reference evidence="12" key="1">
    <citation type="submission" date="2003-08" db="EMBL/GenBank/DDBJ databases">
        <authorList>
            <person name="Birren B."/>
            <person name="Nusbaum C."/>
            <person name="Abebe A."/>
            <person name="Abouelleil A."/>
            <person name="Adekoya E."/>
            <person name="Ait-zahra M."/>
            <person name="Allen N."/>
            <person name="Allen T."/>
            <person name="An P."/>
            <person name="Anderson M."/>
            <person name="Anderson S."/>
            <person name="Arachchi H."/>
            <person name="Armbruster J."/>
            <person name="Bachantsang P."/>
            <person name="Baldwin J."/>
            <person name="Barry A."/>
            <person name="Bayul T."/>
            <person name="Blitshsteyn B."/>
            <person name="Bloom T."/>
            <person name="Blye J."/>
            <person name="Boguslavskiy L."/>
            <person name="Borowsky M."/>
            <person name="Boukhgalter B."/>
            <person name="Brunache A."/>
            <person name="Butler J."/>
            <person name="Calixte N."/>
            <person name="Calvo S."/>
            <person name="Camarata J."/>
            <person name="Campo K."/>
            <person name="Chang J."/>
            <person name="Cheshatsang Y."/>
            <person name="Citroen M."/>
            <person name="Collymore A."/>
            <person name="Considine T."/>
            <person name="Cook A."/>
            <person name="Cooke P."/>
            <person name="Corum B."/>
            <person name="Cuomo C."/>
            <person name="David R."/>
            <person name="Dawoe T."/>
            <person name="Degray S."/>
            <person name="Dodge S."/>
            <person name="Dooley K."/>
            <person name="Dorje P."/>
            <person name="Dorjee K."/>
            <person name="Dorris L."/>
            <person name="Duffey N."/>
            <person name="Dupes A."/>
            <person name="Elkins T."/>
            <person name="Engels R."/>
            <person name="Erickson J."/>
            <person name="Farina A."/>
            <person name="Faro S."/>
            <person name="Ferreira P."/>
            <person name="Fischer H."/>
            <person name="Fitzgerald M."/>
            <person name="Foley K."/>
            <person name="Gage D."/>
            <person name="Galagan J."/>
            <person name="Gearin G."/>
            <person name="Gnerre S."/>
            <person name="Gnirke A."/>
            <person name="Goyette A."/>
            <person name="Graham J."/>
            <person name="Grandbois E."/>
            <person name="Gyaltsen K."/>
            <person name="Hafez N."/>
            <person name="Hagopian D."/>
            <person name="Hagos B."/>
            <person name="Hall J."/>
            <person name="Hatcher B."/>
            <person name="Heller A."/>
            <person name="Higgins H."/>
            <person name="Honan T."/>
            <person name="Horn A."/>
            <person name="Houde N."/>
            <person name="Hughes L."/>
            <person name="Hulme W."/>
            <person name="Husby E."/>
            <person name="Iliev I."/>
            <person name="Jaffe D."/>
            <person name="Jones C."/>
            <person name="Kamal M."/>
            <person name="Kamat A."/>
            <person name="Kamvysselis M."/>
            <person name="Karlsson E."/>
            <person name="Kells C."/>
            <person name="Kieu A."/>
            <person name="Kisner P."/>
            <person name="Kodira C."/>
            <person name="Kulbokas E."/>
            <person name="Labutti K."/>
            <person name="Lama D."/>
            <person name="Landers T."/>
            <person name="Leger J."/>
            <person name="Levine S."/>
            <person name="Lewis D."/>
            <person name="Lewis T."/>
            <person name="Lindblad-toh K."/>
            <person name="Liu X."/>
            <person name="Lokyitsang T."/>
            <person name="Lokyitsang Y."/>
            <person name="Lucien O."/>
            <person name="Lui A."/>
            <person name="Ma L.J."/>
            <person name="Mabbitt R."/>
            <person name="Macdonald J."/>
            <person name="Maclean C."/>
            <person name="Major J."/>
            <person name="Manning J."/>
            <person name="Marabella R."/>
            <person name="Maru K."/>
            <person name="Matthews C."/>
            <person name="Mauceli E."/>
            <person name="Mccarthy M."/>
            <person name="Mcdonough S."/>
            <person name="Mcghee T."/>
            <person name="Meldrim J."/>
            <person name="Meneus L."/>
            <person name="Mesirov J."/>
            <person name="Mihalev A."/>
            <person name="Mihova T."/>
            <person name="Mikkelsen T."/>
            <person name="Mlenga V."/>
            <person name="Moru K."/>
            <person name="Mozes J."/>
            <person name="Mulrain L."/>
            <person name="Munson G."/>
            <person name="Naylor J."/>
            <person name="Newes C."/>
            <person name="Nguyen C."/>
            <person name="Nguyen N."/>
            <person name="Nguyen T."/>
            <person name="Nicol R."/>
            <person name="Nielsen C."/>
            <person name="Nizzari M."/>
            <person name="Norbu C."/>
            <person name="Norbu N."/>
            <person name="O'donnell P."/>
            <person name="Okoawo O."/>
            <person name="O'leary S."/>
            <person name="Omotosho B."/>
            <person name="O'neill K."/>
            <person name="Osman S."/>
            <person name="Parker S."/>
            <person name="Perrin D."/>
            <person name="Phunkhang P."/>
            <person name="Piqani B."/>
            <person name="Purcell S."/>
            <person name="Rachupka T."/>
            <person name="Ramasamy U."/>
            <person name="Rameau R."/>
            <person name="Ray V."/>
            <person name="Raymond C."/>
            <person name="Retta R."/>
            <person name="Richardson S."/>
            <person name="Rise C."/>
            <person name="Rodriguez J."/>
            <person name="Rogers J."/>
            <person name="Rogov P."/>
            <person name="Rutman M."/>
            <person name="Schupbach R."/>
            <person name="Seaman C."/>
            <person name="Settipalli S."/>
            <person name="Sharpe T."/>
            <person name="Sheridan J."/>
            <person name="Sherpa N."/>
            <person name="Shi J."/>
            <person name="Smirnov S."/>
            <person name="Smith C."/>
            <person name="Sougnez C."/>
            <person name="Spencer B."/>
            <person name="Stalker J."/>
            <person name="Stange-thomann N."/>
            <person name="Stavropoulos S."/>
            <person name="Stetson K."/>
            <person name="Stone C."/>
            <person name="Stone S."/>
            <person name="Stubbs M."/>
            <person name="Talamas J."/>
            <person name="Tchuinga P."/>
            <person name="Tenzing P."/>
            <person name="Tesfaye S."/>
            <person name="Theodore J."/>
            <person name="Thoulutsang Y."/>
            <person name="Topham K."/>
            <person name="Towey S."/>
            <person name="Tsamla T."/>
            <person name="Tsomo N."/>
            <person name="Vallee D."/>
            <person name="Vassiliev H."/>
            <person name="Venkataraman V."/>
            <person name="Vinson J."/>
            <person name="Vo A."/>
            <person name="Wade C."/>
            <person name="Wang S."/>
            <person name="Wangchuk T."/>
            <person name="Wangdi T."/>
            <person name="Whittaker C."/>
            <person name="Wilkinson J."/>
            <person name="Wu Y."/>
            <person name="Wyman D."/>
            <person name="Yadav S."/>
            <person name="Yang S."/>
            <person name="Yang X."/>
            <person name="Yeager S."/>
            <person name="Yee E."/>
            <person name="Young G."/>
            <person name="Zainoun J."/>
            <person name="Zembeck L."/>
            <person name="Zimmer A."/>
            <person name="Zody M."/>
            <person name="Lander E."/>
        </authorList>
    </citation>
    <scope>NUCLEOTIDE SEQUENCE [LARGE SCALE GENOMIC DNA]</scope>
</reference>
<dbReference type="SUPFAM" id="SSF81296">
    <property type="entry name" value="E set domains"/>
    <property type="match status" value="1"/>
</dbReference>
<keyword evidence="12" id="KW-1185">Reference proteome</keyword>
<evidence type="ECO:0000256" key="9">
    <source>
        <dbReference type="SAM" id="MobiDB-lite"/>
    </source>
</evidence>
<reference evidence="11" key="3">
    <citation type="submission" date="2025-09" db="UniProtKB">
        <authorList>
            <consortium name="Ensembl"/>
        </authorList>
    </citation>
    <scope>IDENTIFICATION</scope>
</reference>
<feature type="domain" description="Association with the SNF1 complex (ASC)" evidence="10">
    <location>
        <begin position="166"/>
        <end position="257"/>
    </location>
</feature>
<evidence type="ECO:0000256" key="5">
    <source>
        <dbReference type="ARBA" id="ARBA00023098"/>
    </source>
</evidence>
<evidence type="ECO:0000256" key="1">
    <source>
        <dbReference type="ARBA" id="ARBA00010926"/>
    </source>
</evidence>
<keyword evidence="3" id="KW-0597">Phosphoprotein</keyword>
<comment type="function">
    <text evidence="6">Non-catalytic subunit of AMP-activated protein kinase (AMPK), an energy sensor protein kinase that plays a key role in regulating cellular energy metabolism. In response to reduction of intracellular ATP levels, AMPK activates energy-producing pathways and inhibits energy-consuming processes: inhibits protein, carbohydrate and lipid biosynthesis, as well as cell growth and proliferation. AMPK acts via direct phosphorylation of metabolic enzymes, and by longer-term effects via phosphorylation of transcription regulators. Also acts as a regulator of cellular polarity by remodeling the actin cytoskeleton; probably by indirectly activating myosin. Beta non-catalytic subunit acts as a scaffold on which the AMPK complex assembles, via its C-terminus that bridges alpha (PRKAA1 or PRKAA2) and gamma subunits (PRKAG1, PRKAG2 or PRKAG3).</text>
</comment>
<dbReference type="Proteomes" id="UP000007875">
    <property type="component" value="Unassembled WGS sequence"/>
</dbReference>
<evidence type="ECO:0000313" key="12">
    <source>
        <dbReference type="Proteomes" id="UP000007875"/>
    </source>
</evidence>
<comment type="similarity">
    <text evidence="1">Belongs to the 5'-AMP-activated protein kinase beta subunit family.</text>
</comment>
<dbReference type="FunCoup" id="H2YE10">
    <property type="interactions" value="14"/>
</dbReference>
<name>H2YE10_CIOSA</name>
<evidence type="ECO:0000256" key="6">
    <source>
        <dbReference type="ARBA" id="ARBA00025180"/>
    </source>
</evidence>
<dbReference type="eggNOG" id="KOG1616">
    <property type="taxonomic scope" value="Eukaryota"/>
</dbReference>
<keyword evidence="5" id="KW-0443">Lipid metabolism</keyword>
<evidence type="ECO:0000313" key="11">
    <source>
        <dbReference type="Ensembl" id="ENSCSAVP00000003558.1"/>
    </source>
</evidence>
<dbReference type="InterPro" id="IPR032640">
    <property type="entry name" value="AMPK1_CBM"/>
</dbReference>
<organism evidence="11 12">
    <name type="scientific">Ciona savignyi</name>
    <name type="common">Pacific transparent sea squirt</name>
    <dbReference type="NCBI Taxonomy" id="51511"/>
    <lineage>
        <taxon>Eukaryota</taxon>
        <taxon>Metazoa</taxon>
        <taxon>Chordata</taxon>
        <taxon>Tunicata</taxon>
        <taxon>Ascidiacea</taxon>
        <taxon>Phlebobranchia</taxon>
        <taxon>Cionidae</taxon>
        <taxon>Ciona</taxon>
    </lineage>
</organism>
<dbReference type="GO" id="GO:0007165">
    <property type="term" value="P:signal transduction"/>
    <property type="evidence" value="ECO:0007669"/>
    <property type="project" value="TreeGrafter"/>
</dbReference>
<dbReference type="Gene3D" id="2.60.40.10">
    <property type="entry name" value="Immunoglobulins"/>
    <property type="match status" value="1"/>
</dbReference>
<dbReference type="Pfam" id="PF04739">
    <property type="entry name" value="AMPKBI"/>
    <property type="match status" value="1"/>
</dbReference>
<protein>
    <recommendedName>
        <fullName evidence="8">5'-AMP-activated protein kinase subunit beta-1</fullName>
    </recommendedName>
</protein>
<comment type="subunit">
    <text evidence="7">AMPK is a heterotrimer of an alpha catalytic subunit (PRKAA1 or PRKAA2), a beta (PRKAB1 or PRKAB2) and a gamma non-catalytic subunits (PRKAG1, PRKAG2 or PRKAG3). Interacts with FNIP1 and FNIP2.</text>
</comment>
<dbReference type="PANTHER" id="PTHR10343:SF84">
    <property type="entry name" value="5'-AMP-ACTIVATED PROTEIN KINASE SUBUNIT BETA-1"/>
    <property type="match status" value="1"/>
</dbReference>
<accession>H2YE10</accession>
<keyword evidence="2" id="KW-0444">Lipid biosynthesis</keyword>
<dbReference type="GO" id="GO:0005737">
    <property type="term" value="C:cytoplasm"/>
    <property type="evidence" value="ECO:0007669"/>
    <property type="project" value="TreeGrafter"/>
</dbReference>
<evidence type="ECO:0000256" key="8">
    <source>
        <dbReference type="ARBA" id="ARBA00040010"/>
    </source>
</evidence>
<keyword evidence="4" id="KW-0276">Fatty acid metabolism</keyword>
<proteinExistence type="inferred from homology"/>
<evidence type="ECO:0000256" key="4">
    <source>
        <dbReference type="ARBA" id="ARBA00022832"/>
    </source>
</evidence>
<dbReference type="InterPro" id="IPR013783">
    <property type="entry name" value="Ig-like_fold"/>
</dbReference>
<sequence>MGNTQQKRVSDENQLPGDGQLANNLVLESPMEDSGFIFPDHNDSLTDELHGPKALKEPKGKNVPAVIRWRGGGKDVYISGSYDNWQNKLRLNRSHDDFVAIVDLPVGEHEYKFFVDGDWKIDPNEPTKENKMGTLNNVLNVQECDFEVFEALANDSTTAQVMEKYSTSPLDSYTQEVPRSLLEDTALQPPALPPHLLNKVLLNQDIDMSYEPSLLPEPQHVMLNHMYALSIKDGVMALSATHRYKKKFVTTLLYKPI</sequence>
<dbReference type="PANTHER" id="PTHR10343">
    <property type="entry name" value="5'-AMP-ACTIVATED PROTEIN KINASE , BETA SUBUNIT"/>
    <property type="match status" value="1"/>
</dbReference>
<dbReference type="InParanoid" id="H2YE10"/>
<dbReference type="Ensembl" id="ENSCSAVT00000003613.1">
    <property type="protein sequence ID" value="ENSCSAVP00000003558.1"/>
    <property type="gene ID" value="ENSCSAVG00000002114.1"/>
</dbReference>
<evidence type="ECO:0000256" key="7">
    <source>
        <dbReference type="ARBA" id="ARBA00025878"/>
    </source>
</evidence>
<dbReference type="InterPro" id="IPR006828">
    <property type="entry name" value="ASC_dom"/>
</dbReference>
<dbReference type="InterPro" id="IPR037256">
    <property type="entry name" value="ASC_dom_sf"/>
</dbReference>
<dbReference type="CDD" id="cd02859">
    <property type="entry name" value="E_set_AMPKbeta_like_N"/>
    <property type="match status" value="1"/>
</dbReference>
<dbReference type="Gene3D" id="6.20.250.60">
    <property type="match status" value="1"/>
</dbReference>
<dbReference type="AlphaFoldDB" id="H2YE10"/>
<dbReference type="GeneTree" id="ENSGT00940000155307"/>
<dbReference type="GO" id="GO:0005634">
    <property type="term" value="C:nucleus"/>
    <property type="evidence" value="ECO:0007669"/>
    <property type="project" value="TreeGrafter"/>
</dbReference>
<dbReference type="SUPFAM" id="SSF160219">
    <property type="entry name" value="AMPKBI-like"/>
    <property type="match status" value="1"/>
</dbReference>
<dbReference type="GO" id="GO:0019901">
    <property type="term" value="F:protein kinase binding"/>
    <property type="evidence" value="ECO:0007669"/>
    <property type="project" value="TreeGrafter"/>
</dbReference>
<dbReference type="FunFam" id="2.60.40.10:FF:000139">
    <property type="entry name" value="Protein kinase AMP-activated non-catalytic subunit beta 1"/>
    <property type="match status" value="1"/>
</dbReference>
<dbReference type="SMART" id="SM01010">
    <property type="entry name" value="AMPKBI"/>
    <property type="match status" value="1"/>
</dbReference>
<dbReference type="Pfam" id="PF16561">
    <property type="entry name" value="AMPK1_CBM"/>
    <property type="match status" value="1"/>
</dbReference>
<evidence type="ECO:0000259" key="10">
    <source>
        <dbReference type="SMART" id="SM01010"/>
    </source>
</evidence>
<feature type="region of interest" description="Disordered" evidence="9">
    <location>
        <begin position="1"/>
        <end position="20"/>
    </location>
</feature>
<dbReference type="InterPro" id="IPR050827">
    <property type="entry name" value="CRP1_MDG1_kinase"/>
</dbReference>
<dbReference type="GO" id="GO:0006631">
    <property type="term" value="P:fatty acid metabolic process"/>
    <property type="evidence" value="ECO:0007669"/>
    <property type="project" value="UniProtKB-KW"/>
</dbReference>
<evidence type="ECO:0000256" key="2">
    <source>
        <dbReference type="ARBA" id="ARBA00022516"/>
    </source>
</evidence>
<dbReference type="STRING" id="51511.ENSCSAVP00000003558"/>
<dbReference type="HOGENOM" id="CLU_070949_2_2_1"/>
<dbReference type="GO" id="GO:0031588">
    <property type="term" value="C:nucleotide-activated protein kinase complex"/>
    <property type="evidence" value="ECO:0007669"/>
    <property type="project" value="TreeGrafter"/>
</dbReference>
<evidence type="ECO:0000256" key="3">
    <source>
        <dbReference type="ARBA" id="ARBA00022553"/>
    </source>
</evidence>
<dbReference type="InterPro" id="IPR014756">
    <property type="entry name" value="Ig_E-set"/>
</dbReference>
<reference evidence="11" key="2">
    <citation type="submission" date="2025-08" db="UniProtKB">
        <authorList>
            <consortium name="Ensembl"/>
        </authorList>
    </citation>
    <scope>IDENTIFICATION</scope>
</reference>
<dbReference type="OMA" id="HEYKFMV"/>